<protein>
    <submittedName>
        <fullName evidence="2">Uncharacterized protein</fullName>
    </submittedName>
</protein>
<accession>A0A1W6K974</accession>
<dbReference type="RefSeq" id="WP_264754875.1">
    <property type="nucleotide sequence ID" value="NZ_CP020931.1"/>
</dbReference>
<dbReference type="Proteomes" id="UP000193100">
    <property type="component" value="Chromosome"/>
</dbReference>
<feature type="region of interest" description="Disordered" evidence="1">
    <location>
        <begin position="1"/>
        <end position="29"/>
    </location>
</feature>
<reference evidence="2 3" key="1">
    <citation type="submission" date="2017-04" db="EMBL/GenBank/DDBJ databases">
        <title>Genome Sequence of Marinobacter salarius strain SMR5 Isolated from a culture of the Diatom Skeletonema marinoi.</title>
        <authorList>
            <person name="Topel M."/>
            <person name="Pinder M.I.M."/>
            <person name="Johansson O.N."/>
            <person name="Kourtchenko O."/>
            <person name="Godhe A."/>
            <person name="Clarke A.K."/>
        </authorList>
    </citation>
    <scope>NUCLEOTIDE SEQUENCE [LARGE SCALE GENOMIC DNA]</scope>
    <source>
        <strain evidence="2 3">SMR5</strain>
    </source>
</reference>
<dbReference type="AlphaFoldDB" id="A0A1W6K974"/>
<evidence type="ECO:0000313" key="2">
    <source>
        <dbReference type="EMBL" id="ARM83961.1"/>
    </source>
</evidence>
<dbReference type="EMBL" id="CP020931">
    <property type="protein sequence ID" value="ARM83961.1"/>
    <property type="molecule type" value="Genomic_DNA"/>
</dbReference>
<feature type="compositionally biased region" description="Basic and acidic residues" evidence="1">
    <location>
        <begin position="1"/>
        <end position="12"/>
    </location>
</feature>
<sequence>MKPETRKTDEANAARMAENANKQANSTNNVSFAELMRQLRGV</sequence>
<name>A0A1W6K974_9GAMM</name>
<evidence type="ECO:0000313" key="3">
    <source>
        <dbReference type="Proteomes" id="UP000193100"/>
    </source>
</evidence>
<gene>
    <name evidence="2" type="ORF">MARSALSMR5_01883</name>
</gene>
<evidence type="ECO:0000256" key="1">
    <source>
        <dbReference type="SAM" id="MobiDB-lite"/>
    </source>
</evidence>
<organism evidence="2 3">
    <name type="scientific">Marinobacter salarius</name>
    <dbReference type="NCBI Taxonomy" id="1420917"/>
    <lineage>
        <taxon>Bacteria</taxon>
        <taxon>Pseudomonadati</taxon>
        <taxon>Pseudomonadota</taxon>
        <taxon>Gammaproteobacteria</taxon>
        <taxon>Pseudomonadales</taxon>
        <taxon>Marinobacteraceae</taxon>
        <taxon>Marinobacter</taxon>
    </lineage>
</organism>
<proteinExistence type="predicted"/>
<dbReference type="GeneID" id="77258300"/>